<dbReference type="InterPro" id="IPR014729">
    <property type="entry name" value="Rossmann-like_a/b/a_fold"/>
</dbReference>
<dbReference type="GO" id="GO:0005634">
    <property type="term" value="C:nucleus"/>
    <property type="evidence" value="ECO:0007669"/>
    <property type="project" value="TreeGrafter"/>
</dbReference>
<protein>
    <recommendedName>
        <fullName evidence="3">Nicotinamide-nucleotide adenylyltransferase</fullName>
    </recommendedName>
</protein>
<organism evidence="1 2">
    <name type="scientific">Neonectria ditissima</name>
    <dbReference type="NCBI Taxonomy" id="78410"/>
    <lineage>
        <taxon>Eukaryota</taxon>
        <taxon>Fungi</taxon>
        <taxon>Dikarya</taxon>
        <taxon>Ascomycota</taxon>
        <taxon>Pezizomycotina</taxon>
        <taxon>Sordariomycetes</taxon>
        <taxon>Hypocreomycetidae</taxon>
        <taxon>Hypocreales</taxon>
        <taxon>Nectriaceae</taxon>
        <taxon>Neonectria</taxon>
    </lineage>
</organism>
<evidence type="ECO:0000313" key="2">
    <source>
        <dbReference type="Proteomes" id="UP000050424"/>
    </source>
</evidence>
<gene>
    <name evidence="1" type="ORF">AK830_g903</name>
</gene>
<reference evidence="1 2" key="1">
    <citation type="submission" date="2015-09" db="EMBL/GenBank/DDBJ databases">
        <title>Draft genome of a European isolate of the apple canker pathogen Neonectria ditissima.</title>
        <authorList>
            <person name="Gomez-Cortecero A."/>
            <person name="Harrison R.J."/>
            <person name="Armitage A.D."/>
        </authorList>
    </citation>
    <scope>NUCLEOTIDE SEQUENCE [LARGE SCALE GENOMIC DNA]</scope>
    <source>
        <strain evidence="1 2">R09/05</strain>
    </source>
</reference>
<evidence type="ECO:0008006" key="3">
    <source>
        <dbReference type="Google" id="ProtNLM"/>
    </source>
</evidence>
<dbReference type="PANTHER" id="PTHR31285:SF0">
    <property type="entry name" value="NICOTINAMIDE MONONUCLEOTIDE ADENYLYLTRANSFERASE"/>
    <property type="match status" value="1"/>
</dbReference>
<dbReference type="GO" id="GO:0016887">
    <property type="term" value="F:ATP hydrolysis activity"/>
    <property type="evidence" value="ECO:0007669"/>
    <property type="project" value="TreeGrafter"/>
</dbReference>
<dbReference type="OrthoDB" id="5591297at2759"/>
<dbReference type="SUPFAM" id="SSF52374">
    <property type="entry name" value="Nucleotidylyl transferase"/>
    <property type="match status" value="1"/>
</dbReference>
<dbReference type="AlphaFoldDB" id="A0A0P7BVQ9"/>
<dbReference type="GO" id="GO:0005737">
    <property type="term" value="C:cytoplasm"/>
    <property type="evidence" value="ECO:0007669"/>
    <property type="project" value="TreeGrafter"/>
</dbReference>
<sequence>MHRPDPKSLVSFFSRALTSFQSSSDAFRVLCTLPHANDGESPAPRRPAGPVSNLVVLDSSFNPPTRAHASMARAALKVDAEAKEGTRRLVLLLSVNNADKAPKPASFPVRLGMMDAMGRQLLEATGTAGVEIDVAVTTLPYFHDKARAMAQAGVYGTPPTTTFLAGFDTLERILDGKYYGGAEGMQRARGPFFAGGARLRVTARGGGGTGAQRAWAAREAGEWAARVEVVEAGAEEDGVSSSRVREVVRQGGGGVREMVGEEVEAWIEREGLYRG</sequence>
<dbReference type="GO" id="GO:0000309">
    <property type="term" value="F:nicotinamide-nucleotide adenylyltransferase activity"/>
    <property type="evidence" value="ECO:0007669"/>
    <property type="project" value="TreeGrafter"/>
</dbReference>
<accession>A0A0P7BVQ9</accession>
<evidence type="ECO:0000313" key="1">
    <source>
        <dbReference type="EMBL" id="KPM45579.1"/>
    </source>
</evidence>
<dbReference type="STRING" id="78410.A0A0P7BVQ9"/>
<proteinExistence type="predicted"/>
<name>A0A0P7BVQ9_9HYPO</name>
<dbReference type="PANTHER" id="PTHR31285">
    <property type="entry name" value="NICOTINAMIDE MONONUCLEOTIDE ADENYLYLTRANSFERASE"/>
    <property type="match status" value="1"/>
</dbReference>
<dbReference type="Gene3D" id="3.40.50.620">
    <property type="entry name" value="HUPs"/>
    <property type="match status" value="1"/>
</dbReference>
<comment type="caution">
    <text evidence="1">The sequence shown here is derived from an EMBL/GenBank/DDBJ whole genome shotgun (WGS) entry which is preliminary data.</text>
</comment>
<dbReference type="Proteomes" id="UP000050424">
    <property type="component" value="Unassembled WGS sequence"/>
</dbReference>
<dbReference type="EMBL" id="LKCW01000006">
    <property type="protein sequence ID" value="KPM45579.1"/>
    <property type="molecule type" value="Genomic_DNA"/>
</dbReference>
<keyword evidence="2" id="KW-1185">Reference proteome</keyword>